<sequence length="169" mass="19835">MEVTLENIETERTILRELNVNDIEDLYETYSNVEAMKYRYNPPLLSMGEALVMVKEAHRNARMQKSIRWGIEEKESGRLIGTVVWFLKGSYRRDEIGYSINRDWWGKGLMTEILTEVLHHLQSVGVETLRARVHRENLSSQKVLEKNGFTKEVHSKTDTIIHFHINFSN</sequence>
<feature type="domain" description="N-acetyltransferase" evidence="1">
    <location>
        <begin position="13"/>
        <end position="169"/>
    </location>
</feature>
<keyword evidence="3" id="KW-1185">Reference proteome</keyword>
<dbReference type="GO" id="GO:0005737">
    <property type="term" value="C:cytoplasm"/>
    <property type="evidence" value="ECO:0007669"/>
    <property type="project" value="TreeGrafter"/>
</dbReference>
<dbReference type="Proteomes" id="UP000245535">
    <property type="component" value="Unassembled WGS sequence"/>
</dbReference>
<evidence type="ECO:0000313" key="3">
    <source>
        <dbReference type="Proteomes" id="UP000245535"/>
    </source>
</evidence>
<dbReference type="RefSeq" id="WP_109621355.1">
    <property type="nucleotide sequence ID" value="NZ_QGDO01000006.1"/>
</dbReference>
<gene>
    <name evidence="2" type="ORF">BC781_106275</name>
</gene>
<dbReference type="PROSITE" id="PS51186">
    <property type="entry name" value="GNAT"/>
    <property type="match status" value="1"/>
</dbReference>
<proteinExistence type="predicted"/>
<accession>A0A315Z6V7</accession>
<dbReference type="SUPFAM" id="SSF55729">
    <property type="entry name" value="Acyl-CoA N-acyltransferases (Nat)"/>
    <property type="match status" value="1"/>
</dbReference>
<organism evidence="2 3">
    <name type="scientific">Sediminitomix flava</name>
    <dbReference type="NCBI Taxonomy" id="379075"/>
    <lineage>
        <taxon>Bacteria</taxon>
        <taxon>Pseudomonadati</taxon>
        <taxon>Bacteroidota</taxon>
        <taxon>Cytophagia</taxon>
        <taxon>Cytophagales</taxon>
        <taxon>Flammeovirgaceae</taxon>
        <taxon>Sediminitomix</taxon>
    </lineage>
</organism>
<reference evidence="2 3" key="1">
    <citation type="submission" date="2018-03" db="EMBL/GenBank/DDBJ databases">
        <title>Genomic Encyclopedia of Archaeal and Bacterial Type Strains, Phase II (KMG-II): from individual species to whole genera.</title>
        <authorList>
            <person name="Goeker M."/>
        </authorList>
    </citation>
    <scope>NUCLEOTIDE SEQUENCE [LARGE SCALE GENOMIC DNA]</scope>
    <source>
        <strain evidence="2 3">DSM 28229</strain>
    </source>
</reference>
<keyword evidence="2" id="KW-0808">Transferase</keyword>
<dbReference type="InterPro" id="IPR000182">
    <property type="entry name" value="GNAT_dom"/>
</dbReference>
<dbReference type="InterPro" id="IPR016181">
    <property type="entry name" value="Acyl_CoA_acyltransferase"/>
</dbReference>
<dbReference type="OrthoDB" id="9811523at2"/>
<dbReference type="EMBL" id="QGDO01000006">
    <property type="protein sequence ID" value="PWJ39374.1"/>
    <property type="molecule type" value="Genomic_DNA"/>
</dbReference>
<dbReference type="InterPro" id="IPR051531">
    <property type="entry name" value="N-acetyltransferase"/>
</dbReference>
<name>A0A315Z6V7_SEDFL</name>
<dbReference type="GO" id="GO:0008999">
    <property type="term" value="F:protein-N-terminal-alanine acetyltransferase activity"/>
    <property type="evidence" value="ECO:0007669"/>
    <property type="project" value="TreeGrafter"/>
</dbReference>
<dbReference type="Pfam" id="PF13302">
    <property type="entry name" value="Acetyltransf_3"/>
    <property type="match status" value="1"/>
</dbReference>
<dbReference type="Gene3D" id="3.40.630.30">
    <property type="match status" value="1"/>
</dbReference>
<evidence type="ECO:0000313" key="2">
    <source>
        <dbReference type="EMBL" id="PWJ39374.1"/>
    </source>
</evidence>
<dbReference type="AlphaFoldDB" id="A0A315Z6V7"/>
<dbReference type="PANTHER" id="PTHR43792">
    <property type="entry name" value="GNAT FAMILY, PUTATIVE (AFU_ORTHOLOGUE AFUA_3G00765)-RELATED-RELATED"/>
    <property type="match status" value="1"/>
</dbReference>
<comment type="caution">
    <text evidence="2">The sequence shown here is derived from an EMBL/GenBank/DDBJ whole genome shotgun (WGS) entry which is preliminary data.</text>
</comment>
<protein>
    <submittedName>
        <fullName evidence="2">Ribosomal-protein-alanine N-acetyltransferase</fullName>
    </submittedName>
</protein>
<dbReference type="PANTHER" id="PTHR43792:SF9">
    <property type="entry name" value="RIBOSOMAL-PROTEIN-ALANINE ACETYLTRANSFERASE"/>
    <property type="match status" value="1"/>
</dbReference>
<evidence type="ECO:0000259" key="1">
    <source>
        <dbReference type="PROSITE" id="PS51186"/>
    </source>
</evidence>